<organism evidence="1 2">
    <name type="scientific">Acetobacter aceti NBRC 14818</name>
    <dbReference type="NCBI Taxonomy" id="887700"/>
    <lineage>
        <taxon>Bacteria</taxon>
        <taxon>Pseudomonadati</taxon>
        <taxon>Pseudomonadota</taxon>
        <taxon>Alphaproteobacteria</taxon>
        <taxon>Acetobacterales</taxon>
        <taxon>Acetobacteraceae</taxon>
        <taxon>Acetobacter</taxon>
        <taxon>Acetobacter subgen. Acetobacter</taxon>
    </lineage>
</organism>
<accession>A0AB33ICZ5</accession>
<sequence length="171" mass="18907">MVPAQKIAVCRALDPQITDATGYALQSLRFRPTIQLGRVAGLNNKLAFYIQDQPAAIELIRAPLNCLMDLYLDKYEFTKGLRYTVAESEKKTGSRPPIFHRPYADACLPSFIEAACFYAFGFEVGTQFALPGQTNIDIAYRAVNVQTLPPVDPAALEIAIQAGQRMLDALH</sequence>
<dbReference type="EMBL" id="AP023410">
    <property type="protein sequence ID" value="BCK75641.1"/>
    <property type="molecule type" value="Genomic_DNA"/>
</dbReference>
<protein>
    <submittedName>
        <fullName evidence="1">Uncharacterized protein</fullName>
    </submittedName>
</protein>
<name>A0AB33ICZ5_ACEAC</name>
<keyword evidence="2" id="KW-1185">Reference proteome</keyword>
<evidence type="ECO:0000313" key="2">
    <source>
        <dbReference type="Proteomes" id="UP000516424"/>
    </source>
</evidence>
<gene>
    <name evidence="1" type="ORF">EMQ_1247</name>
</gene>
<dbReference type="AlphaFoldDB" id="A0AB33ICZ5"/>
<proteinExistence type="predicted"/>
<reference evidence="1 2" key="1">
    <citation type="journal article" date="2011" name="Microbiology">
        <title>Transcriptome response to different carbon sources in Acetobacter aceti.</title>
        <authorList>
            <person name="Sakurai K."/>
            <person name="Arai H."/>
            <person name="Ishii M."/>
            <person name="Igarashi Y."/>
        </authorList>
    </citation>
    <scope>NUCLEOTIDE SEQUENCE [LARGE SCALE GENOMIC DNA]</scope>
    <source>
        <strain evidence="1 2">NBRC 14818</strain>
    </source>
</reference>
<evidence type="ECO:0000313" key="1">
    <source>
        <dbReference type="EMBL" id="BCK75641.1"/>
    </source>
</evidence>
<dbReference type="Proteomes" id="UP000516424">
    <property type="component" value="Chromosome"/>
</dbReference>